<evidence type="ECO:0000256" key="9">
    <source>
        <dbReference type="RuleBase" id="RU000461"/>
    </source>
</evidence>
<dbReference type="GO" id="GO:0020037">
    <property type="term" value="F:heme binding"/>
    <property type="evidence" value="ECO:0007669"/>
    <property type="project" value="InterPro"/>
</dbReference>
<evidence type="ECO:0000313" key="11">
    <source>
        <dbReference type="EMBL" id="EXB98288.1"/>
    </source>
</evidence>
<dbReference type="Gene3D" id="1.10.630.10">
    <property type="entry name" value="Cytochrome P450"/>
    <property type="match status" value="1"/>
</dbReference>
<dbReference type="OrthoDB" id="2789670at2759"/>
<dbReference type="EMBL" id="KE345285">
    <property type="protein sequence ID" value="EXB98288.1"/>
    <property type="molecule type" value="Genomic_DNA"/>
</dbReference>
<keyword evidence="10" id="KW-1133">Transmembrane helix</keyword>
<dbReference type="eggNOG" id="KOG0156">
    <property type="taxonomic scope" value="Eukaryota"/>
</dbReference>
<accession>W9RN18</accession>
<dbReference type="PANTHER" id="PTHR47955:SF8">
    <property type="entry name" value="CYTOCHROME P450 71D11-LIKE"/>
    <property type="match status" value="1"/>
</dbReference>
<dbReference type="FunFam" id="1.10.630.10:FF:000043">
    <property type="entry name" value="Cytochrome P450 99A2"/>
    <property type="match status" value="1"/>
</dbReference>
<dbReference type="KEGG" id="mnt:21397419"/>
<evidence type="ECO:0000313" key="12">
    <source>
        <dbReference type="Proteomes" id="UP000030645"/>
    </source>
</evidence>
<dbReference type="InterPro" id="IPR036396">
    <property type="entry name" value="Cyt_P450_sf"/>
</dbReference>
<name>W9RN18_9ROSA</name>
<dbReference type="PRINTS" id="PR00385">
    <property type="entry name" value="P450"/>
</dbReference>
<keyword evidence="6 8" id="KW-0408">Iron</keyword>
<evidence type="ECO:0000256" key="10">
    <source>
        <dbReference type="SAM" id="Phobius"/>
    </source>
</evidence>
<dbReference type="GO" id="GO:0004497">
    <property type="term" value="F:monooxygenase activity"/>
    <property type="evidence" value="ECO:0007669"/>
    <property type="project" value="UniProtKB-KW"/>
</dbReference>
<keyword evidence="12" id="KW-1185">Reference proteome</keyword>
<evidence type="ECO:0000256" key="4">
    <source>
        <dbReference type="ARBA" id="ARBA00022723"/>
    </source>
</evidence>
<dbReference type="Proteomes" id="UP000030645">
    <property type="component" value="Unassembled WGS sequence"/>
</dbReference>
<dbReference type="InterPro" id="IPR001128">
    <property type="entry name" value="Cyt_P450"/>
</dbReference>
<comment type="cofactor">
    <cofactor evidence="1 8">
        <name>heme</name>
        <dbReference type="ChEBI" id="CHEBI:30413"/>
    </cofactor>
</comment>
<feature type="binding site" description="axial binding residue" evidence="8">
    <location>
        <position position="450"/>
    </location>
    <ligand>
        <name>heme</name>
        <dbReference type="ChEBI" id="CHEBI:30413"/>
    </ligand>
    <ligandPart>
        <name>Fe</name>
        <dbReference type="ChEBI" id="CHEBI:18248"/>
    </ligandPart>
</feature>
<evidence type="ECO:0000256" key="3">
    <source>
        <dbReference type="ARBA" id="ARBA00022617"/>
    </source>
</evidence>
<keyword evidence="10" id="KW-0812">Transmembrane</keyword>
<evidence type="ECO:0000256" key="8">
    <source>
        <dbReference type="PIRSR" id="PIRSR602401-1"/>
    </source>
</evidence>
<evidence type="ECO:0000256" key="7">
    <source>
        <dbReference type="ARBA" id="ARBA00023033"/>
    </source>
</evidence>
<dbReference type="InterPro" id="IPR002401">
    <property type="entry name" value="Cyt_P450_E_grp-I"/>
</dbReference>
<organism evidence="11 12">
    <name type="scientific">Morus notabilis</name>
    <dbReference type="NCBI Taxonomy" id="981085"/>
    <lineage>
        <taxon>Eukaryota</taxon>
        <taxon>Viridiplantae</taxon>
        <taxon>Streptophyta</taxon>
        <taxon>Embryophyta</taxon>
        <taxon>Tracheophyta</taxon>
        <taxon>Spermatophyta</taxon>
        <taxon>Magnoliopsida</taxon>
        <taxon>eudicotyledons</taxon>
        <taxon>Gunneridae</taxon>
        <taxon>Pentapetalae</taxon>
        <taxon>rosids</taxon>
        <taxon>fabids</taxon>
        <taxon>Rosales</taxon>
        <taxon>Moraceae</taxon>
        <taxon>Moreae</taxon>
        <taxon>Morus</taxon>
    </lineage>
</organism>
<protein>
    <submittedName>
        <fullName evidence="11">Premnaspirodiene oxygenase</fullName>
    </submittedName>
</protein>
<gene>
    <name evidence="11" type="ORF">L484_014274</name>
</gene>
<dbReference type="PRINTS" id="PR00463">
    <property type="entry name" value="EP450I"/>
</dbReference>
<dbReference type="SUPFAM" id="SSF48264">
    <property type="entry name" value="Cytochrome P450"/>
    <property type="match status" value="1"/>
</dbReference>
<sequence>MIQFSSFNLLLIALLFLFPLLMLIWKRSKAKALNSKLPPGPWKLPILGNLHQLALAGSLPHYSLRDLANKYGPIMQLQLGEIWAVLISSPEAAKEVLQAHDLVFAQRPRTLAMEVISDDHPGIIASPYGEYWRQMRKICVLELLNAKRVQSFKSVREAETWNMIESIYHSSGLPINLSKMIFSMTNAVVSRAAFGKKCRGQEEFVTTLNELVKYGTGFSVADLFPSVKFLGFVTGMKPALQRLYQRLDKTLGDIIEDHVMKAKHIVTRTEYDESQEEDLVDVLLKLQEPNELNFQITNNHIKGVILDIFAAGGETGAATLEWAMAELLKNQIVMKKAQDEVRQVLQGKAKIEEDDIQVLEYLKAIVKETLRLHPPAPLSAREARESCEILGHEIPNATKVIINLWALGRDPRHWTNAECFQPERFCGSNPIDFIGTNFIFIPFGAGRRVCPGISFGVSNIELALAQLLYHFDWKLANNARPEELDLTETFSATSRIRNNLVLIAKPFVPPLN</sequence>
<dbReference type="GO" id="GO:0016705">
    <property type="term" value="F:oxidoreductase activity, acting on paired donors, with incorporation or reduction of molecular oxygen"/>
    <property type="evidence" value="ECO:0007669"/>
    <property type="project" value="InterPro"/>
</dbReference>
<keyword evidence="5 9" id="KW-0560">Oxidoreductase</keyword>
<feature type="transmembrane region" description="Helical" evidence="10">
    <location>
        <begin position="6"/>
        <end position="25"/>
    </location>
</feature>
<evidence type="ECO:0000256" key="2">
    <source>
        <dbReference type="ARBA" id="ARBA00010617"/>
    </source>
</evidence>
<dbReference type="STRING" id="981085.W9RN18"/>
<keyword evidence="3 8" id="KW-0349">Heme</keyword>
<dbReference type="AlphaFoldDB" id="W9RN18"/>
<proteinExistence type="inferred from homology"/>
<keyword evidence="10" id="KW-0472">Membrane</keyword>
<dbReference type="InterPro" id="IPR017972">
    <property type="entry name" value="Cyt_P450_CS"/>
</dbReference>
<evidence type="ECO:0000256" key="6">
    <source>
        <dbReference type="ARBA" id="ARBA00023004"/>
    </source>
</evidence>
<reference evidence="12" key="1">
    <citation type="submission" date="2013-01" db="EMBL/GenBank/DDBJ databases">
        <title>Draft Genome Sequence of a Mulberry Tree, Morus notabilis C.K. Schneid.</title>
        <authorList>
            <person name="He N."/>
            <person name="Zhao S."/>
        </authorList>
    </citation>
    <scope>NUCLEOTIDE SEQUENCE</scope>
</reference>
<keyword evidence="7 9" id="KW-0503">Monooxygenase</keyword>
<dbReference type="CDD" id="cd11072">
    <property type="entry name" value="CYP71-like"/>
    <property type="match status" value="1"/>
</dbReference>
<keyword evidence="4 8" id="KW-0479">Metal-binding</keyword>
<dbReference type="GO" id="GO:0005506">
    <property type="term" value="F:iron ion binding"/>
    <property type="evidence" value="ECO:0007669"/>
    <property type="project" value="InterPro"/>
</dbReference>
<dbReference type="PANTHER" id="PTHR47955">
    <property type="entry name" value="CYTOCHROME P450 FAMILY 71 PROTEIN"/>
    <property type="match status" value="1"/>
</dbReference>
<evidence type="ECO:0000256" key="5">
    <source>
        <dbReference type="ARBA" id="ARBA00023002"/>
    </source>
</evidence>
<dbReference type="Pfam" id="PF00067">
    <property type="entry name" value="p450"/>
    <property type="match status" value="1"/>
</dbReference>
<evidence type="ECO:0000256" key="1">
    <source>
        <dbReference type="ARBA" id="ARBA00001971"/>
    </source>
</evidence>
<comment type="similarity">
    <text evidence="2 9">Belongs to the cytochrome P450 family.</text>
</comment>
<dbReference type="PROSITE" id="PS00086">
    <property type="entry name" value="CYTOCHROME_P450"/>
    <property type="match status" value="1"/>
</dbReference>